<name>A0A557P6S7_9VIBR</name>
<evidence type="ECO:0000259" key="9">
    <source>
        <dbReference type="Pfam" id="PF08241"/>
    </source>
</evidence>
<dbReference type="OrthoDB" id="9760689at2"/>
<evidence type="ECO:0000313" key="10">
    <source>
        <dbReference type="EMBL" id="TVO36347.1"/>
    </source>
</evidence>
<comment type="pathway">
    <text evidence="2 8">Cofactor biosynthesis; biotin biosynthesis.</text>
</comment>
<dbReference type="SUPFAM" id="SSF53335">
    <property type="entry name" value="S-adenosyl-L-methionine-dependent methyltransferases"/>
    <property type="match status" value="1"/>
</dbReference>
<dbReference type="PANTHER" id="PTHR13090">
    <property type="entry name" value="ARGININE-HYDROXYLASE NDUFAF5, MITOCHONDRIAL"/>
    <property type="match status" value="1"/>
</dbReference>
<dbReference type="GO" id="GO:0102130">
    <property type="term" value="F:malonyl-CoA methyltransferase activity"/>
    <property type="evidence" value="ECO:0007669"/>
    <property type="project" value="UniProtKB-EC"/>
</dbReference>
<keyword evidence="5 8" id="KW-0808">Transferase</keyword>
<evidence type="ECO:0000256" key="6">
    <source>
        <dbReference type="ARBA" id="ARBA00022691"/>
    </source>
</evidence>
<accession>A0A557P6S7</accession>
<evidence type="ECO:0000313" key="11">
    <source>
        <dbReference type="Proteomes" id="UP000319828"/>
    </source>
</evidence>
<dbReference type="InterPro" id="IPR029063">
    <property type="entry name" value="SAM-dependent_MTases_sf"/>
</dbReference>
<organism evidence="10 11">
    <name type="scientific">Vibrio algivorus</name>
    <dbReference type="NCBI Taxonomy" id="1667024"/>
    <lineage>
        <taxon>Bacteria</taxon>
        <taxon>Pseudomonadati</taxon>
        <taxon>Pseudomonadota</taxon>
        <taxon>Gammaproteobacteria</taxon>
        <taxon>Vibrionales</taxon>
        <taxon>Vibrionaceae</taxon>
        <taxon>Vibrio</taxon>
    </lineage>
</organism>
<feature type="domain" description="Methyltransferase type 11" evidence="9">
    <location>
        <begin position="56"/>
        <end position="148"/>
    </location>
</feature>
<dbReference type="GO" id="GO:0008757">
    <property type="term" value="F:S-adenosylmethionine-dependent methyltransferase activity"/>
    <property type="evidence" value="ECO:0007669"/>
    <property type="project" value="InterPro"/>
</dbReference>
<dbReference type="InterPro" id="IPR050602">
    <property type="entry name" value="Malonyl-ACP_OMT"/>
</dbReference>
<evidence type="ECO:0000256" key="4">
    <source>
        <dbReference type="ARBA" id="ARBA00022603"/>
    </source>
</evidence>
<proteinExistence type="inferred from homology"/>
<evidence type="ECO:0000256" key="1">
    <source>
        <dbReference type="ARBA" id="ARBA00000852"/>
    </source>
</evidence>
<comment type="function">
    <text evidence="8">Converts the free carboxyl group of a malonyl-thioester to its methyl ester by transfer of a methyl group from S-adenosyl-L-methionine (SAM). It allows to synthesize pimeloyl-ACP via the fatty acid synthetic pathway.</text>
</comment>
<evidence type="ECO:0000256" key="7">
    <source>
        <dbReference type="ARBA" id="ARBA00022756"/>
    </source>
</evidence>
<evidence type="ECO:0000256" key="2">
    <source>
        <dbReference type="ARBA" id="ARBA00004746"/>
    </source>
</evidence>
<dbReference type="GO" id="GO:0032259">
    <property type="term" value="P:methylation"/>
    <property type="evidence" value="ECO:0007669"/>
    <property type="project" value="UniProtKB-KW"/>
</dbReference>
<comment type="similarity">
    <text evidence="8">Belongs to the methyltransferase superfamily.</text>
</comment>
<evidence type="ECO:0000256" key="3">
    <source>
        <dbReference type="ARBA" id="ARBA00012327"/>
    </source>
</evidence>
<dbReference type="Pfam" id="PF08241">
    <property type="entry name" value="Methyltransf_11"/>
    <property type="match status" value="1"/>
</dbReference>
<dbReference type="EMBL" id="VMKJ01000017">
    <property type="protein sequence ID" value="TVO36347.1"/>
    <property type="molecule type" value="Genomic_DNA"/>
</dbReference>
<dbReference type="GO" id="GO:0010340">
    <property type="term" value="F:carboxyl-O-methyltransferase activity"/>
    <property type="evidence" value="ECO:0007669"/>
    <property type="project" value="UniProtKB-UniRule"/>
</dbReference>
<dbReference type="RefSeq" id="WP_144388178.1">
    <property type="nucleotide sequence ID" value="NZ_CANNCB010000012.1"/>
</dbReference>
<evidence type="ECO:0000256" key="5">
    <source>
        <dbReference type="ARBA" id="ARBA00022679"/>
    </source>
</evidence>
<keyword evidence="6 8" id="KW-0949">S-adenosyl-L-methionine</keyword>
<dbReference type="Proteomes" id="UP000319828">
    <property type="component" value="Unassembled WGS sequence"/>
</dbReference>
<dbReference type="Gene3D" id="3.40.50.150">
    <property type="entry name" value="Vaccinia Virus protein VP39"/>
    <property type="match status" value="1"/>
</dbReference>
<protein>
    <recommendedName>
        <fullName evidence="3 8">Malonyl-[acyl-carrier protein] O-methyltransferase</fullName>
        <shortName evidence="8">Malonyl-ACP O-methyltransferase</shortName>
        <ecNumber evidence="3 8">2.1.1.197</ecNumber>
    </recommendedName>
    <alternativeName>
        <fullName evidence="8">Biotin synthesis protein BioC</fullName>
    </alternativeName>
</protein>
<dbReference type="UniPathway" id="UPA00078"/>
<sequence length="267" mass="29538">MALALDIECRDADKIAVAQAFSKAAKTYDQHAAFQRQVGQLLMDKLSHDLSGLKVLDLGCGTGYFTQLLALRGAQVTAFDLSDDMLAVCQSRCANLPVTYLKGDAEQLPFEPQSFDLIFSSLALQWCHQLDALMVSLVRILKPQGKLVYSTLLQGSLIELHTAWQQVDQQYQHVNQFHQIGCLKSAASQSRASQCQLESLQIILNYSSAIELMKDLKGIGATYVSGRSQGLTKPRTLLQVDQAYRMFKKSNGELPATYQVCLGELTK</sequence>
<comment type="caution">
    <text evidence="10">The sequence shown here is derived from an EMBL/GenBank/DDBJ whole genome shotgun (WGS) entry which is preliminary data.</text>
</comment>
<gene>
    <name evidence="8 10" type="primary">bioC</name>
    <name evidence="10" type="ORF">FOF44_09370</name>
</gene>
<dbReference type="HAMAP" id="MF_00835">
    <property type="entry name" value="BioC"/>
    <property type="match status" value="1"/>
</dbReference>
<dbReference type="AlphaFoldDB" id="A0A557P6S7"/>
<dbReference type="InterPro" id="IPR013216">
    <property type="entry name" value="Methyltransf_11"/>
</dbReference>
<keyword evidence="7 8" id="KW-0093">Biotin biosynthesis</keyword>
<dbReference type="NCBIfam" id="TIGR02072">
    <property type="entry name" value="BioC"/>
    <property type="match status" value="1"/>
</dbReference>
<dbReference type="CDD" id="cd02440">
    <property type="entry name" value="AdoMet_MTases"/>
    <property type="match status" value="1"/>
</dbReference>
<evidence type="ECO:0000256" key="8">
    <source>
        <dbReference type="HAMAP-Rule" id="MF_00835"/>
    </source>
</evidence>
<dbReference type="GO" id="GO:0009102">
    <property type="term" value="P:biotin biosynthetic process"/>
    <property type="evidence" value="ECO:0007669"/>
    <property type="project" value="UniProtKB-UniRule"/>
</dbReference>
<dbReference type="EC" id="2.1.1.197" evidence="3 8"/>
<dbReference type="PANTHER" id="PTHR13090:SF1">
    <property type="entry name" value="ARGININE-HYDROXYLASE NDUFAF5, MITOCHONDRIAL"/>
    <property type="match status" value="1"/>
</dbReference>
<dbReference type="InterPro" id="IPR011814">
    <property type="entry name" value="BioC"/>
</dbReference>
<keyword evidence="4 8" id="KW-0489">Methyltransferase</keyword>
<comment type="catalytic activity">
    <reaction evidence="1 8">
        <text>malonyl-[ACP] + S-adenosyl-L-methionine = malonyl-[ACP] methyl ester + S-adenosyl-L-homocysteine</text>
        <dbReference type="Rhea" id="RHEA:17105"/>
        <dbReference type="Rhea" id="RHEA-COMP:9623"/>
        <dbReference type="Rhea" id="RHEA-COMP:9954"/>
        <dbReference type="ChEBI" id="CHEBI:57856"/>
        <dbReference type="ChEBI" id="CHEBI:59789"/>
        <dbReference type="ChEBI" id="CHEBI:78449"/>
        <dbReference type="ChEBI" id="CHEBI:78845"/>
        <dbReference type="EC" id="2.1.1.197"/>
    </reaction>
</comment>
<reference evidence="10 11" key="1">
    <citation type="submission" date="2019-07" db="EMBL/GenBank/DDBJ databases">
        <title>The draft genome sequence of Vibrio algivorus M1486.</title>
        <authorList>
            <person name="Meng X."/>
        </authorList>
    </citation>
    <scope>NUCLEOTIDE SEQUENCE [LARGE SCALE GENOMIC DNA]</scope>
    <source>
        <strain evidence="10 11">M1486</strain>
    </source>
</reference>